<protein>
    <recommendedName>
        <fullName evidence="1">DUF4113 domain-containing protein</fullName>
    </recommendedName>
</protein>
<evidence type="ECO:0000313" key="3">
    <source>
        <dbReference type="Proteomes" id="UP000244755"/>
    </source>
</evidence>
<dbReference type="InterPro" id="IPR025188">
    <property type="entry name" value="DUF4113"/>
</dbReference>
<dbReference type="Pfam" id="PF13438">
    <property type="entry name" value="DUF4113"/>
    <property type="match status" value="1"/>
</dbReference>
<name>A0A2R4WWW0_9HYPH</name>
<dbReference type="OrthoDB" id="8001805at2"/>
<dbReference type="KEGG" id="mee:DA075_32730"/>
<keyword evidence="3" id="KW-1185">Reference proteome</keyword>
<evidence type="ECO:0000259" key="1">
    <source>
        <dbReference type="Pfam" id="PF13438"/>
    </source>
</evidence>
<dbReference type="EMBL" id="CP028844">
    <property type="protein sequence ID" value="AWB25990.1"/>
    <property type="molecule type" value="Genomic_DNA"/>
</dbReference>
<organism evidence="2 3">
    <name type="scientific">Methylobacterium currus</name>
    <dbReference type="NCBI Taxonomy" id="2051553"/>
    <lineage>
        <taxon>Bacteria</taxon>
        <taxon>Pseudomonadati</taxon>
        <taxon>Pseudomonadota</taxon>
        <taxon>Alphaproteobacteria</taxon>
        <taxon>Hyphomicrobiales</taxon>
        <taxon>Methylobacteriaceae</taxon>
        <taxon>Methylobacterium</taxon>
    </lineage>
</organism>
<gene>
    <name evidence="2" type="ORF">DA075_32730</name>
</gene>
<proteinExistence type="predicted"/>
<dbReference type="Proteomes" id="UP000244755">
    <property type="component" value="Chromosome 2"/>
</dbReference>
<feature type="domain" description="DUF4113" evidence="1">
    <location>
        <begin position="67"/>
        <end position="118"/>
    </location>
</feature>
<dbReference type="AlphaFoldDB" id="A0A2R4WWW0"/>
<accession>A0A2R4WWW0</accession>
<sequence>MEACPSIALALDELEPVDLTFGLASTPGLRPTPWRYSEAGLVTPDLVPLDEAPRPLFDALDREQSGALMAAMDACNCRFGRVAMVPGRAGLVEKRTESTKFEMRSPRFTTRLSDAPRVSAAAL</sequence>
<reference evidence="2 3" key="1">
    <citation type="submission" date="2018-04" db="EMBL/GenBank/DDBJ databases">
        <title>Methylobacterium sp. PR1016A genome.</title>
        <authorList>
            <person name="Park W."/>
        </authorList>
    </citation>
    <scope>NUCLEOTIDE SEQUENCE [LARGE SCALE GENOMIC DNA]</scope>
    <source>
        <strain evidence="2 3">PR1016A</strain>
    </source>
</reference>
<evidence type="ECO:0000313" key="2">
    <source>
        <dbReference type="EMBL" id="AWB25990.1"/>
    </source>
</evidence>